<name>A0ABX8A958_9BRAD</name>
<reference evidence="1 2" key="1">
    <citation type="submission" date="2019-02" db="EMBL/GenBank/DDBJ databases">
        <title>Emended description of the genus Rhodopseudomonas and description of Rhodopseudomonas albus sp. nov., a non-phototrophic, heavy-metal-tolerant bacterium isolated from garden soil.</title>
        <authorList>
            <person name="Bao Z."/>
            <person name="Cao W.W."/>
            <person name="Sato Y."/>
            <person name="Nishizawa T."/>
            <person name="Zhao J."/>
            <person name="Guo Y."/>
            <person name="Ohta H."/>
        </authorList>
    </citation>
    <scope>NUCLEOTIDE SEQUENCE [LARGE SCALE GENOMIC DNA]</scope>
    <source>
        <strain evidence="1 2">SK50-23</strain>
    </source>
</reference>
<dbReference type="EMBL" id="CP036498">
    <property type="protein sequence ID" value="QUS40289.1"/>
    <property type="molecule type" value="Genomic_DNA"/>
</dbReference>
<organism evidence="1 2">
    <name type="scientific">Tardiphaga alba</name>
    <dbReference type="NCBI Taxonomy" id="340268"/>
    <lineage>
        <taxon>Bacteria</taxon>
        <taxon>Pseudomonadati</taxon>
        <taxon>Pseudomonadota</taxon>
        <taxon>Alphaproteobacteria</taxon>
        <taxon>Hyphomicrobiales</taxon>
        <taxon>Nitrobacteraceae</taxon>
        <taxon>Tardiphaga</taxon>
    </lineage>
</organism>
<protein>
    <submittedName>
        <fullName evidence="1">Uncharacterized protein</fullName>
    </submittedName>
</protein>
<dbReference type="RefSeq" id="WP_211908869.1">
    <property type="nucleotide sequence ID" value="NZ_CP036498.1"/>
</dbReference>
<evidence type="ECO:0000313" key="2">
    <source>
        <dbReference type="Proteomes" id="UP000682843"/>
    </source>
</evidence>
<gene>
    <name evidence="1" type="ORF">RPMA_16685</name>
</gene>
<keyword evidence="2" id="KW-1185">Reference proteome</keyword>
<proteinExistence type="predicted"/>
<sequence>MSWQEERDRLLADTLAFVQSVAALAPADIPVQQAAPMRSTPRLSDADIHAQMQKRLEAFRNRQRFLEIERETHFQMAMQRIRAVTEQWA</sequence>
<dbReference type="Proteomes" id="UP000682843">
    <property type="component" value="Chromosome"/>
</dbReference>
<accession>A0ABX8A958</accession>
<evidence type="ECO:0000313" key="1">
    <source>
        <dbReference type="EMBL" id="QUS40289.1"/>
    </source>
</evidence>